<protein>
    <submittedName>
        <fullName evidence="4">Mandelate racemase/muconate lactonizing enzyme family protein</fullName>
    </submittedName>
</protein>
<dbReference type="InterPro" id="IPR029065">
    <property type="entry name" value="Enolase_C-like"/>
</dbReference>
<dbReference type="SFLD" id="SFLDS00001">
    <property type="entry name" value="Enolase"/>
    <property type="match status" value="1"/>
</dbReference>
<comment type="caution">
    <text evidence="4">The sequence shown here is derived from an EMBL/GenBank/DDBJ whole genome shotgun (WGS) entry which is preliminary data.</text>
</comment>
<dbReference type="InterPro" id="IPR029017">
    <property type="entry name" value="Enolase-like_N"/>
</dbReference>
<evidence type="ECO:0000313" key="5">
    <source>
        <dbReference type="Proteomes" id="UP001200313"/>
    </source>
</evidence>
<reference evidence="4 5" key="1">
    <citation type="submission" date="2022-01" db="EMBL/GenBank/DDBJ databases">
        <title>Collection of gut derived symbiotic bacterial strains cultured from healthy donors.</title>
        <authorList>
            <person name="Lin H."/>
            <person name="Kohout C."/>
            <person name="Waligurski E."/>
            <person name="Pamer E.G."/>
        </authorList>
    </citation>
    <scope>NUCLEOTIDE SEQUENCE [LARGE SCALE GENOMIC DNA]</scope>
    <source>
        <strain evidence="4 5">DFI.3.7</strain>
    </source>
</reference>
<dbReference type="Gene3D" id="3.30.390.10">
    <property type="entry name" value="Enolase-like, N-terminal domain"/>
    <property type="match status" value="1"/>
</dbReference>
<gene>
    <name evidence="4" type="ORF">L0P79_18945</name>
</gene>
<dbReference type="PANTHER" id="PTHR48080">
    <property type="entry name" value="D-GALACTONATE DEHYDRATASE-RELATED"/>
    <property type="match status" value="1"/>
</dbReference>
<feature type="domain" description="Mandelate racemase/muconate lactonizing enzyme C-terminal" evidence="3">
    <location>
        <begin position="142"/>
        <end position="263"/>
    </location>
</feature>
<evidence type="ECO:0000256" key="2">
    <source>
        <dbReference type="ARBA" id="ARBA00023239"/>
    </source>
</evidence>
<accession>A0ABS9ME69</accession>
<dbReference type="PANTHER" id="PTHR48080:SF2">
    <property type="entry name" value="D-GALACTONATE DEHYDRATASE"/>
    <property type="match status" value="1"/>
</dbReference>
<dbReference type="InterPro" id="IPR013341">
    <property type="entry name" value="Mandelate_racemase_N_dom"/>
</dbReference>
<name>A0ABS9ME69_9FIRM</name>
<proteinExistence type="predicted"/>
<dbReference type="Pfam" id="PF02746">
    <property type="entry name" value="MR_MLE_N"/>
    <property type="match status" value="1"/>
</dbReference>
<evidence type="ECO:0000259" key="3">
    <source>
        <dbReference type="SMART" id="SM00922"/>
    </source>
</evidence>
<evidence type="ECO:0000256" key="1">
    <source>
        <dbReference type="ARBA" id="ARBA00022723"/>
    </source>
</evidence>
<sequence>MKITSVDVFECKFVKDKVVCVRVNTDEGISGFGEVGLAYGTAHHAAVGIARDYAGYIIGKDPMRIEQIWESIFRNTFWGMGSGTVIAAGMAAIDIALWDIKGKALGVPVYELLGGKTNETIRAYASQLQFDWGDVHRNITKPEDYYEATKKAMAQGYTAVKVDPIGVTNAGIWARESNDPSWKMRGKMSAEMVATGYQRVAAMREAGGKDLDIIIELHSYTDAITAVQLGKALEPLNIYYYEEPVHPLNVENMLEVHKNVNIPIASGERIYTRWGFREFLEKGAIQVIQPDVCNTGGISESKKICDMANIYDAAVQIHVCGGPISTAAALQIETVIPNFLIHEVHEGAIKKEVCELGKYSIQPVNGVYTVPDRPGIGQELSDKAMAEAVNVYTFK</sequence>
<dbReference type="InterPro" id="IPR013342">
    <property type="entry name" value="Mandelate_racemase_C"/>
</dbReference>
<organism evidence="4 5">
    <name type="scientific">Intestinimonas massiliensis</name>
    <name type="common">ex Afouda et al. 2020</name>
    <dbReference type="NCBI Taxonomy" id="1673721"/>
    <lineage>
        <taxon>Bacteria</taxon>
        <taxon>Bacillati</taxon>
        <taxon>Bacillota</taxon>
        <taxon>Clostridia</taxon>
        <taxon>Eubacteriales</taxon>
        <taxon>Intestinimonas</taxon>
    </lineage>
</organism>
<dbReference type="Gene3D" id="3.20.20.120">
    <property type="entry name" value="Enolase-like C-terminal domain"/>
    <property type="match status" value="1"/>
</dbReference>
<dbReference type="SUPFAM" id="SSF51604">
    <property type="entry name" value="Enolase C-terminal domain-like"/>
    <property type="match status" value="1"/>
</dbReference>
<dbReference type="SUPFAM" id="SSF54826">
    <property type="entry name" value="Enolase N-terminal domain-like"/>
    <property type="match status" value="1"/>
</dbReference>
<keyword evidence="2" id="KW-0456">Lyase</keyword>
<dbReference type="EMBL" id="JAKNJB010000061">
    <property type="protein sequence ID" value="MCG4529112.1"/>
    <property type="molecule type" value="Genomic_DNA"/>
</dbReference>
<dbReference type="RefSeq" id="WP_238075337.1">
    <property type="nucleotide sequence ID" value="NZ_JAKNJB010000061.1"/>
</dbReference>
<dbReference type="CDD" id="cd03316">
    <property type="entry name" value="MR_like"/>
    <property type="match status" value="1"/>
</dbReference>
<evidence type="ECO:0000313" key="4">
    <source>
        <dbReference type="EMBL" id="MCG4529112.1"/>
    </source>
</evidence>
<dbReference type="InterPro" id="IPR034593">
    <property type="entry name" value="DgoD-like"/>
</dbReference>
<dbReference type="SMART" id="SM00922">
    <property type="entry name" value="MR_MLE"/>
    <property type="match status" value="1"/>
</dbReference>
<dbReference type="InterPro" id="IPR036849">
    <property type="entry name" value="Enolase-like_C_sf"/>
</dbReference>
<dbReference type="SFLD" id="SFLDG00179">
    <property type="entry name" value="mandelate_racemase"/>
    <property type="match status" value="1"/>
</dbReference>
<dbReference type="Proteomes" id="UP001200313">
    <property type="component" value="Unassembled WGS sequence"/>
</dbReference>
<dbReference type="Pfam" id="PF13378">
    <property type="entry name" value="MR_MLE_C"/>
    <property type="match status" value="1"/>
</dbReference>
<keyword evidence="1" id="KW-0479">Metal-binding</keyword>
<keyword evidence="5" id="KW-1185">Reference proteome</keyword>